<dbReference type="Pfam" id="PF01344">
    <property type="entry name" value="Kelch_1"/>
    <property type="match status" value="1"/>
</dbReference>
<keyword evidence="1" id="KW-0880">Kelch repeat</keyword>
<evidence type="ECO:0008006" key="6">
    <source>
        <dbReference type="Google" id="ProtNLM"/>
    </source>
</evidence>
<evidence type="ECO:0000313" key="5">
    <source>
        <dbReference type="Proteomes" id="UP001165044"/>
    </source>
</evidence>
<protein>
    <recommendedName>
        <fullName evidence="6">Kelch-like protein</fullName>
    </recommendedName>
</protein>
<dbReference type="SMART" id="SM00612">
    <property type="entry name" value="Kelch"/>
    <property type="match status" value="5"/>
</dbReference>
<dbReference type="SUPFAM" id="SSF117281">
    <property type="entry name" value="Kelch motif"/>
    <property type="match status" value="1"/>
</dbReference>
<comment type="caution">
    <text evidence="4">The sequence shown here is derived from an EMBL/GenBank/DDBJ whole genome shotgun (WGS) entry which is preliminary data.</text>
</comment>
<dbReference type="RefSeq" id="WP_285606491.1">
    <property type="nucleotide sequence ID" value="NZ_BSDC01000001.1"/>
</dbReference>
<evidence type="ECO:0000313" key="4">
    <source>
        <dbReference type="EMBL" id="GLH66365.1"/>
    </source>
</evidence>
<dbReference type="Proteomes" id="UP001165044">
    <property type="component" value="Unassembled WGS sequence"/>
</dbReference>
<dbReference type="InterPro" id="IPR037293">
    <property type="entry name" value="Gal_Oxidase_central_sf"/>
</dbReference>
<keyword evidence="2" id="KW-0677">Repeat</keyword>
<keyword evidence="5" id="KW-1185">Reference proteome</keyword>
<feature type="chain" id="PRO_5046812524" description="Kelch-like protein" evidence="3">
    <location>
        <begin position="24"/>
        <end position="465"/>
    </location>
</feature>
<dbReference type="Gene3D" id="2.130.10.80">
    <property type="entry name" value="Galactose oxidase/kelch, beta-propeller"/>
    <property type="match status" value="2"/>
</dbReference>
<dbReference type="PANTHER" id="PTHR45632">
    <property type="entry name" value="LD33804P"/>
    <property type="match status" value="1"/>
</dbReference>
<feature type="signal peptide" evidence="3">
    <location>
        <begin position="1"/>
        <end position="23"/>
    </location>
</feature>
<name>A0ABQ5PWA1_9BACT</name>
<evidence type="ECO:0000256" key="3">
    <source>
        <dbReference type="SAM" id="SignalP"/>
    </source>
</evidence>
<evidence type="ECO:0000256" key="2">
    <source>
        <dbReference type="ARBA" id="ARBA00022737"/>
    </source>
</evidence>
<dbReference type="PANTHER" id="PTHR45632:SF3">
    <property type="entry name" value="KELCH-LIKE PROTEIN 32"/>
    <property type="match status" value="1"/>
</dbReference>
<evidence type="ECO:0000256" key="1">
    <source>
        <dbReference type="ARBA" id="ARBA00022441"/>
    </source>
</evidence>
<sequence length="465" mass="47498">MTHTSRSALLFLGLGLASFWACGGGSSSGTVGSPAPSALKLLPATGDIKVGGILQVWAEDVQGHTIPATFSVVEPQGGTVDASGRYQAPTTAGTYHLRATSSQVPGAVAEVPVKVSAYLAALSQAASTQFSRSDHSATLLPDGSVLLAGGMESSQLERYLPAAGTFVSAGDLGTRRWAHQASVLPGGGVLLTGGVYGVSVLATAQVYEAGTGLRTVGPLTATRMLHAAAELADGRILLTGGLPATGSDVYATSTSELFNPATGGFTASASMASPRTGHTATRLPDGRILIAGGRNSTCWYGCPELIWASAELYDSATGTFTPTGRMAQARYGHTATPLPDGRILITGGTTPDLPNTDVSSSVEIYDPATGAFTAAGTMLRPRSHHTATLLTDGRVLLAHGRTQGEGSLASATLEVFDPLLAKSMLLTSNLTTRYRHTATRLLSGDVLLAGGTEGGGGIKLTEVFR</sequence>
<dbReference type="InterPro" id="IPR015915">
    <property type="entry name" value="Kelch-typ_b-propeller"/>
</dbReference>
<dbReference type="EMBL" id="BSDC01000001">
    <property type="protein sequence ID" value="GLH66365.1"/>
    <property type="molecule type" value="Genomic_DNA"/>
</dbReference>
<proteinExistence type="predicted"/>
<dbReference type="Gene3D" id="2.120.10.80">
    <property type="entry name" value="Kelch-type beta propeller"/>
    <property type="match status" value="1"/>
</dbReference>
<organism evidence="4 5">
    <name type="scientific">Geothrix edaphica</name>
    <dbReference type="NCBI Taxonomy" id="2927976"/>
    <lineage>
        <taxon>Bacteria</taxon>
        <taxon>Pseudomonadati</taxon>
        <taxon>Acidobacteriota</taxon>
        <taxon>Holophagae</taxon>
        <taxon>Holophagales</taxon>
        <taxon>Holophagaceae</taxon>
        <taxon>Geothrix</taxon>
    </lineage>
</organism>
<keyword evidence="3" id="KW-0732">Signal</keyword>
<gene>
    <name evidence="4" type="ORF">GETHED_07290</name>
</gene>
<accession>A0ABQ5PWA1</accession>
<reference evidence="4" key="1">
    <citation type="journal article" date="2023" name="Antonie Van Leeuwenhoek">
        <title>Mesoterricola silvestris gen. nov., sp. nov., Mesoterricola sediminis sp. nov., Geothrix oryzae sp. nov., Geothrix edaphica sp. nov., Geothrix rubra sp. nov., and Geothrix limicola sp. nov., six novel members of Acidobacteriota isolated from soils.</title>
        <authorList>
            <person name="Itoh H."/>
            <person name="Sugisawa Y."/>
            <person name="Mise K."/>
            <person name="Xu Z."/>
            <person name="Kuniyasu M."/>
            <person name="Ushijima N."/>
            <person name="Kawano K."/>
            <person name="Kobayashi E."/>
            <person name="Shiratori Y."/>
            <person name="Masuda Y."/>
            <person name="Senoo K."/>
        </authorList>
    </citation>
    <scope>NUCLEOTIDE SEQUENCE</scope>
    <source>
        <strain evidence="4">Red802</strain>
    </source>
</reference>
<dbReference type="InterPro" id="IPR006652">
    <property type="entry name" value="Kelch_1"/>
</dbReference>